<dbReference type="OrthoDB" id="9800684at2"/>
<dbReference type="Gene3D" id="2.60.120.10">
    <property type="entry name" value="Jelly Rolls"/>
    <property type="match status" value="1"/>
</dbReference>
<dbReference type="CDD" id="cd06982">
    <property type="entry name" value="cupin_BauB-like"/>
    <property type="match status" value="1"/>
</dbReference>
<evidence type="ECO:0000313" key="2">
    <source>
        <dbReference type="EMBL" id="AWB33760.1"/>
    </source>
</evidence>
<dbReference type="SUPFAM" id="SSF51182">
    <property type="entry name" value="RmlC-like cupins"/>
    <property type="match status" value="1"/>
</dbReference>
<reference evidence="2 3" key="1">
    <citation type="submission" date="2018-04" db="EMBL/GenBank/DDBJ databases">
        <title>Bordetella sp. HZ20 isolated from seawater.</title>
        <authorList>
            <person name="Sun C."/>
        </authorList>
    </citation>
    <scope>NUCLEOTIDE SEQUENCE [LARGE SCALE GENOMIC DNA]</scope>
    <source>
        <strain evidence="2 3">HZ20</strain>
    </source>
</reference>
<dbReference type="KEGG" id="boz:DBV39_08635"/>
<dbReference type="AlphaFoldDB" id="A0A2R4XIX9"/>
<feature type="domain" description="Cupin type-2" evidence="1">
    <location>
        <begin position="23"/>
        <end position="93"/>
    </location>
</feature>
<evidence type="ECO:0000259" key="1">
    <source>
        <dbReference type="Pfam" id="PF07883"/>
    </source>
</evidence>
<dbReference type="Pfam" id="PF07883">
    <property type="entry name" value="Cupin_2"/>
    <property type="match status" value="1"/>
</dbReference>
<name>A0A2R4XIX9_9BURK</name>
<keyword evidence="3" id="KW-1185">Reference proteome</keyword>
<proteinExistence type="predicted"/>
<dbReference type="InterPro" id="IPR013096">
    <property type="entry name" value="Cupin_2"/>
</dbReference>
<dbReference type="InterPro" id="IPR014710">
    <property type="entry name" value="RmlC-like_jellyroll"/>
</dbReference>
<dbReference type="Proteomes" id="UP000244571">
    <property type="component" value="Chromosome"/>
</dbReference>
<organism evidence="2 3">
    <name type="scientific">Orrella marina</name>
    <dbReference type="NCBI Taxonomy" id="2163011"/>
    <lineage>
        <taxon>Bacteria</taxon>
        <taxon>Pseudomonadati</taxon>
        <taxon>Pseudomonadota</taxon>
        <taxon>Betaproteobacteria</taxon>
        <taxon>Burkholderiales</taxon>
        <taxon>Alcaligenaceae</taxon>
        <taxon>Orrella</taxon>
    </lineage>
</organism>
<dbReference type="EMBL" id="CP028901">
    <property type="protein sequence ID" value="AWB33760.1"/>
    <property type="molecule type" value="Genomic_DNA"/>
</dbReference>
<evidence type="ECO:0000313" key="3">
    <source>
        <dbReference type="Proteomes" id="UP000244571"/>
    </source>
</evidence>
<protein>
    <submittedName>
        <fullName evidence="2">Cupin</fullName>
    </submittedName>
</protein>
<sequence length="96" mass="10714">MSNQRPQATPTVQIDDERVIVTEWHFKPGAETGWHTHGHDYVVVPTTDGELLLETENGPVNAQLKLGQSYTRKAGVRHNVINAGSEPLVFVEVELR</sequence>
<gene>
    <name evidence="2" type="ORF">DBV39_08635</name>
</gene>
<dbReference type="RefSeq" id="WP_108621189.1">
    <property type="nucleotide sequence ID" value="NZ_CP028901.1"/>
</dbReference>
<dbReference type="InterPro" id="IPR011051">
    <property type="entry name" value="RmlC_Cupin_sf"/>
</dbReference>
<accession>A0A2R4XIX9</accession>